<protein>
    <recommendedName>
        <fullName evidence="3">Amidohydrolase-related domain-containing protein</fullName>
    </recommendedName>
</protein>
<sequence length="117" mass="12950">MNLIQESEMFCDAGVGYPESTCGFSSTSSSKLLIKGGTVVNAHNQDVADVYVEDGVIVAVRPNIKVDEDVTLLDATGKYVMPGSFLFYEYMIDFGILTVNTREASWKHALKIFKWIT</sequence>
<reference evidence="1" key="1">
    <citation type="submission" date="2019-09" db="EMBL/GenBank/DDBJ databases">
        <title>Draft genome information of white flower Hibiscus syriacus.</title>
        <authorList>
            <person name="Kim Y.-M."/>
        </authorList>
    </citation>
    <scope>NUCLEOTIDE SEQUENCE [LARGE SCALE GENOMIC DNA]</scope>
    <source>
        <strain evidence="1">YM2019G1</strain>
    </source>
</reference>
<dbReference type="GO" id="GO:0004157">
    <property type="term" value="F:dihydropyrimidinase activity"/>
    <property type="evidence" value="ECO:0007669"/>
    <property type="project" value="TreeGrafter"/>
</dbReference>
<organism evidence="1 2">
    <name type="scientific">Hibiscus syriacus</name>
    <name type="common">Rose of Sharon</name>
    <dbReference type="NCBI Taxonomy" id="106335"/>
    <lineage>
        <taxon>Eukaryota</taxon>
        <taxon>Viridiplantae</taxon>
        <taxon>Streptophyta</taxon>
        <taxon>Embryophyta</taxon>
        <taxon>Tracheophyta</taxon>
        <taxon>Spermatophyta</taxon>
        <taxon>Magnoliopsida</taxon>
        <taxon>eudicotyledons</taxon>
        <taxon>Gunneridae</taxon>
        <taxon>Pentapetalae</taxon>
        <taxon>rosids</taxon>
        <taxon>malvids</taxon>
        <taxon>Malvales</taxon>
        <taxon>Malvaceae</taxon>
        <taxon>Malvoideae</taxon>
        <taxon>Hibiscus</taxon>
    </lineage>
</organism>
<dbReference type="Proteomes" id="UP000436088">
    <property type="component" value="Unassembled WGS sequence"/>
</dbReference>
<evidence type="ECO:0000313" key="1">
    <source>
        <dbReference type="EMBL" id="KAE8687200.1"/>
    </source>
</evidence>
<name>A0A6A2Z6Z0_HIBSY</name>
<dbReference type="SUPFAM" id="SSF51338">
    <property type="entry name" value="Composite domain of metallo-dependent hydrolases"/>
    <property type="match status" value="1"/>
</dbReference>
<dbReference type="InterPro" id="IPR050378">
    <property type="entry name" value="Metallo-dep_Hydrolases_sf"/>
</dbReference>
<gene>
    <name evidence="1" type="ORF">F3Y22_tig00111022pilonHSYRG00246</name>
</gene>
<proteinExistence type="predicted"/>
<dbReference type="InterPro" id="IPR011059">
    <property type="entry name" value="Metal-dep_hydrolase_composite"/>
</dbReference>
<evidence type="ECO:0008006" key="3">
    <source>
        <dbReference type="Google" id="ProtNLM"/>
    </source>
</evidence>
<comment type="caution">
    <text evidence="1">The sequence shown here is derived from an EMBL/GenBank/DDBJ whole genome shotgun (WGS) entry which is preliminary data.</text>
</comment>
<dbReference type="Gene3D" id="2.30.40.10">
    <property type="entry name" value="Urease, subunit C, domain 1"/>
    <property type="match status" value="1"/>
</dbReference>
<dbReference type="GO" id="GO:0005829">
    <property type="term" value="C:cytosol"/>
    <property type="evidence" value="ECO:0007669"/>
    <property type="project" value="TreeGrafter"/>
</dbReference>
<dbReference type="AlphaFoldDB" id="A0A6A2Z6Z0"/>
<dbReference type="PANTHER" id="PTHR11647:SF1">
    <property type="entry name" value="COLLAPSIN RESPONSE MEDIATOR PROTEIN"/>
    <property type="match status" value="1"/>
</dbReference>
<dbReference type="EMBL" id="VEPZ02001205">
    <property type="protein sequence ID" value="KAE8687200.1"/>
    <property type="molecule type" value="Genomic_DNA"/>
</dbReference>
<evidence type="ECO:0000313" key="2">
    <source>
        <dbReference type="Proteomes" id="UP000436088"/>
    </source>
</evidence>
<dbReference type="PANTHER" id="PTHR11647">
    <property type="entry name" value="HYDRANTOINASE/DIHYDROPYRIMIDINASE FAMILY MEMBER"/>
    <property type="match status" value="1"/>
</dbReference>
<dbReference type="GO" id="GO:0006208">
    <property type="term" value="P:pyrimidine nucleobase catabolic process"/>
    <property type="evidence" value="ECO:0007669"/>
    <property type="project" value="TreeGrafter"/>
</dbReference>
<keyword evidence="2" id="KW-1185">Reference proteome</keyword>
<accession>A0A6A2Z6Z0</accession>